<accession>A0A5E4QJR5</accession>
<name>A0A5E4QJR5_9NEOP</name>
<gene>
    <name evidence="2" type="ORF">LSINAPIS_LOCUS8771</name>
</gene>
<dbReference type="Proteomes" id="UP000324832">
    <property type="component" value="Unassembled WGS sequence"/>
</dbReference>
<protein>
    <recommendedName>
        <fullName evidence="1">I/LWEQ domain-containing protein</fullName>
    </recommendedName>
</protein>
<dbReference type="GO" id="GO:0003779">
    <property type="term" value="F:actin binding"/>
    <property type="evidence" value="ECO:0007669"/>
    <property type="project" value="InterPro"/>
</dbReference>
<dbReference type="EMBL" id="FZQP02003222">
    <property type="protein sequence ID" value="VVC97512.1"/>
    <property type="molecule type" value="Genomic_DNA"/>
</dbReference>
<evidence type="ECO:0000313" key="2">
    <source>
        <dbReference type="EMBL" id="VVC97512.1"/>
    </source>
</evidence>
<dbReference type="InterPro" id="IPR002558">
    <property type="entry name" value="ILWEQ_dom"/>
</dbReference>
<evidence type="ECO:0000313" key="3">
    <source>
        <dbReference type="Proteomes" id="UP000324832"/>
    </source>
</evidence>
<keyword evidence="3" id="KW-1185">Reference proteome</keyword>
<sequence>MESKVRALELEVALDSERARLAALRKRHYHLAHAEEYDTTYTREKVLFIKQLLEKENRFKPSYIL</sequence>
<organism evidence="2 3">
    <name type="scientific">Leptidea sinapis</name>
    <dbReference type="NCBI Taxonomy" id="189913"/>
    <lineage>
        <taxon>Eukaryota</taxon>
        <taxon>Metazoa</taxon>
        <taxon>Ecdysozoa</taxon>
        <taxon>Arthropoda</taxon>
        <taxon>Hexapoda</taxon>
        <taxon>Insecta</taxon>
        <taxon>Pterygota</taxon>
        <taxon>Neoptera</taxon>
        <taxon>Endopterygota</taxon>
        <taxon>Lepidoptera</taxon>
        <taxon>Glossata</taxon>
        <taxon>Ditrysia</taxon>
        <taxon>Papilionoidea</taxon>
        <taxon>Pieridae</taxon>
        <taxon>Dismorphiinae</taxon>
        <taxon>Leptidea</taxon>
    </lineage>
</organism>
<proteinExistence type="predicted"/>
<reference evidence="2 3" key="1">
    <citation type="submission" date="2017-07" db="EMBL/GenBank/DDBJ databases">
        <authorList>
            <person name="Talla V."/>
            <person name="Backstrom N."/>
        </authorList>
    </citation>
    <scope>NUCLEOTIDE SEQUENCE [LARGE SCALE GENOMIC DNA]</scope>
</reference>
<feature type="domain" description="I/LWEQ" evidence="1">
    <location>
        <begin position="1"/>
        <end position="32"/>
    </location>
</feature>
<evidence type="ECO:0000259" key="1">
    <source>
        <dbReference type="PROSITE" id="PS50945"/>
    </source>
</evidence>
<dbReference type="AlphaFoldDB" id="A0A5E4QJR5"/>
<dbReference type="PROSITE" id="PS50945">
    <property type="entry name" value="I_LWEQ"/>
    <property type="match status" value="1"/>
</dbReference>